<keyword evidence="7 10" id="KW-0067">ATP-binding</keyword>
<dbReference type="InterPro" id="IPR006697">
    <property type="entry name" value="RecC"/>
</dbReference>
<dbReference type="HAMAP" id="MF_01486">
    <property type="entry name" value="RecC"/>
    <property type="match status" value="1"/>
</dbReference>
<dbReference type="EMBL" id="BSSU01000008">
    <property type="protein sequence ID" value="GLX82215.1"/>
    <property type="molecule type" value="Genomic_DNA"/>
</dbReference>
<dbReference type="InterPro" id="IPR013986">
    <property type="entry name" value="DExx_box_DNA_helicase_dom_sf"/>
</dbReference>
<reference evidence="12 13" key="1">
    <citation type="submission" date="2023-03" db="EMBL/GenBank/DDBJ databases">
        <title>Draft genome sequence of Thalassotalea eurytherma JCM 18482T.</title>
        <authorList>
            <person name="Sawabe T."/>
        </authorList>
    </citation>
    <scope>NUCLEOTIDE SEQUENCE [LARGE SCALE GENOMIC DNA]</scope>
    <source>
        <strain evidence="12 13">JCM 18482</strain>
    </source>
</reference>
<sequence>MIYLYPANKMEHLLALYLKIQHIDPLPIFEKETLVVQNAGMQHWLSMTLAQSRKISFNFSYALPAQFLWKLARTVAGEENVPDETLFSREVLSWRILALLSSDSITQDPDFEQVTQFWRGEKSTSLQQQRCYQLACQLADLYEQYLIYRPQWVSAWNNNDQNIFDEQTTSSAKSLMRWQAKLWQLLTIDESYDPQKFIKLAIDNLPNNLDKLPKRIAFFGINAMAPLWLDFINALSKHTQVHFFHLNPCADYWGDIQSEKQVFKQMDNWLAQDEIAQLVTNPLLANLGEQGKEFLSLLQNYSTINIDAYDDTRVAIEAENLTVLRQVQRDILTLDDARQTPRPAIDNSITITRAHSAMREIQGLHDWLLHQFNDDPSLTPKDVLVMCPEVEHYAPYVNAVFSRGWQELADDIPPLPCSIADRVSKNAEPIVAAFIELLRLPDSRFHVSQILAFLRVEQVKLKFGLDDDDIDKVSNWLERACVHWGLDENHKADILGIQQTNDHFTWHQALSRLIRGFAYQDEDVVFKDQLLLSQVEGQDAVLLGKLMHVMSLMKSHSQALAKPKYAEGWSTYLHQFVDDFFQEQEQSKLLILKDAINLLAQYTQDAQFSDTVSLAVVQSFLLNHFSVPDPGRQFMIGQVTFCSMVPMRSIPFKIIAVLGLNDGEFPRQRQPLSYDLMAQTPFKIGDRSRRGDDRYLFLEAIVSARQNLYLSYQGNSLKNNAEKQPSLVLKELMDYLSQGYGWQLFDEAKDIRQLPMQPFAPENYIGSMASFDTKWFALGQSTQQPNDQAENPNQLAKLPIELTEIKIDLDELISFFEHPAKYFARHHLNLYLGSKQQLPEDIEPFEVSRLDAYQYRQALLEHYVESNGEDQGVAEQLYTKQRLSNRLPDLPSTSIDVERWQQDVDAFYQALQEQGLSQSKRLDIEFISEVSINSDAKLKVTLTGQAQLLEDQALVYRASEPKPKDMLRLLLTQCMLQSGNVSEHQQAQHVKVNQTRGIYFNTKTQSIEQYDCQQQANGYEILCELTALYVMGQQQPLLINLPLAELVKKSKSFDQHAFEDFWHDSTLFKSFSDDEYMQYFWPTPPDIESLPEGLATVASHLSLVTKQKKARSKR</sequence>
<dbReference type="InterPro" id="IPR027417">
    <property type="entry name" value="P-loop_NTPase"/>
</dbReference>
<dbReference type="PIRSF" id="PIRSF000980">
    <property type="entry name" value="RecC"/>
    <property type="match status" value="1"/>
</dbReference>
<accession>A0ABQ6H226</accession>
<comment type="caution">
    <text evidence="12">The sequence shown here is derived from an EMBL/GenBank/DDBJ whole genome shotgun (WGS) entry which is preliminary data.</text>
</comment>
<dbReference type="PANTHER" id="PTHR30591:SF1">
    <property type="entry name" value="RECBCD ENZYME SUBUNIT RECC"/>
    <property type="match status" value="1"/>
</dbReference>
<dbReference type="Gene3D" id="1.10.10.160">
    <property type="match status" value="1"/>
</dbReference>
<keyword evidence="2 10" id="KW-0547">Nucleotide-binding</keyword>
<dbReference type="SUPFAM" id="SSF52540">
    <property type="entry name" value="P-loop containing nucleoside triphosphate hydrolases"/>
    <property type="match status" value="2"/>
</dbReference>
<evidence type="ECO:0000259" key="11">
    <source>
        <dbReference type="Pfam" id="PF17946"/>
    </source>
</evidence>
<evidence type="ECO:0000256" key="10">
    <source>
        <dbReference type="HAMAP-Rule" id="MF_01486"/>
    </source>
</evidence>
<evidence type="ECO:0000256" key="6">
    <source>
        <dbReference type="ARBA" id="ARBA00022839"/>
    </source>
</evidence>
<dbReference type="SUPFAM" id="SSF52980">
    <property type="entry name" value="Restriction endonuclease-like"/>
    <property type="match status" value="1"/>
</dbReference>
<comment type="miscellaneous">
    <text evidence="10">In the RecBCD complex, RecB has a slow 3'-5' helicase, an exonuclease activity and loads RecA onto ssDNA, RecD has a fast 5'-3' helicase activity, while RecC stimulates the ATPase and processivity of the RecB helicase and contributes to recognition of the Chi site.</text>
</comment>
<dbReference type="PANTHER" id="PTHR30591">
    <property type="entry name" value="RECBCD ENZYME SUBUNIT RECC"/>
    <property type="match status" value="1"/>
</dbReference>
<dbReference type="InterPro" id="IPR011335">
    <property type="entry name" value="Restrct_endonuc-II-like"/>
</dbReference>
<evidence type="ECO:0000313" key="12">
    <source>
        <dbReference type="EMBL" id="GLX82215.1"/>
    </source>
</evidence>
<comment type="similarity">
    <text evidence="10">Belongs to the RecC family.</text>
</comment>
<keyword evidence="8 10" id="KW-0238">DNA-binding</keyword>
<organism evidence="12 13">
    <name type="scientific">Thalassotalea eurytherma</name>
    <dbReference type="NCBI Taxonomy" id="1144278"/>
    <lineage>
        <taxon>Bacteria</taxon>
        <taxon>Pseudomonadati</taxon>
        <taxon>Pseudomonadota</taxon>
        <taxon>Gammaproteobacteria</taxon>
        <taxon>Alteromonadales</taxon>
        <taxon>Colwelliaceae</taxon>
        <taxon>Thalassotalea</taxon>
    </lineage>
</organism>
<evidence type="ECO:0000256" key="4">
    <source>
        <dbReference type="ARBA" id="ARBA00022801"/>
    </source>
</evidence>
<dbReference type="Proteomes" id="UP001157133">
    <property type="component" value="Unassembled WGS sequence"/>
</dbReference>
<dbReference type="InterPro" id="IPR041500">
    <property type="entry name" value="RecC_C"/>
</dbReference>
<keyword evidence="9 10" id="KW-0234">DNA repair</keyword>
<feature type="domain" description="RecC C-terminal" evidence="11">
    <location>
        <begin position="806"/>
        <end position="1040"/>
    </location>
</feature>
<dbReference type="Gene3D" id="1.10.10.990">
    <property type="match status" value="1"/>
</dbReference>
<gene>
    <name evidence="10 12" type="primary">recC</name>
    <name evidence="12" type="ORF">theurythT_16670</name>
</gene>
<evidence type="ECO:0000256" key="5">
    <source>
        <dbReference type="ARBA" id="ARBA00022806"/>
    </source>
</evidence>
<keyword evidence="4 10" id="KW-0378">Hydrolase</keyword>
<dbReference type="Pfam" id="PF04257">
    <property type="entry name" value="Exonuc_V_gamma"/>
    <property type="match status" value="1"/>
</dbReference>
<evidence type="ECO:0000256" key="2">
    <source>
        <dbReference type="ARBA" id="ARBA00022741"/>
    </source>
</evidence>
<dbReference type="Pfam" id="PF17946">
    <property type="entry name" value="RecC_C"/>
    <property type="match status" value="1"/>
</dbReference>
<keyword evidence="3 10" id="KW-0227">DNA damage</keyword>
<dbReference type="Gene3D" id="3.40.50.10930">
    <property type="match status" value="1"/>
</dbReference>
<evidence type="ECO:0000313" key="13">
    <source>
        <dbReference type="Proteomes" id="UP001157133"/>
    </source>
</evidence>
<evidence type="ECO:0000256" key="8">
    <source>
        <dbReference type="ARBA" id="ARBA00023125"/>
    </source>
</evidence>
<proteinExistence type="inferred from homology"/>
<protein>
    <recommendedName>
        <fullName evidence="10">RecBCD enzyme subunit RecC</fullName>
    </recommendedName>
    <alternativeName>
        <fullName evidence="10">Exonuclease V subunit RecC</fullName>
        <shortName evidence="10">ExoV subunit RecC</shortName>
    </alternativeName>
    <alternativeName>
        <fullName evidence="10">Helicase/nuclease RecBCD subunit RecC</fullName>
    </alternativeName>
</protein>
<keyword evidence="5 10" id="KW-0347">Helicase</keyword>
<keyword evidence="13" id="KW-1185">Reference proteome</keyword>
<evidence type="ECO:0000256" key="7">
    <source>
        <dbReference type="ARBA" id="ARBA00022840"/>
    </source>
</evidence>
<dbReference type="Gene3D" id="3.40.50.300">
    <property type="entry name" value="P-loop containing nucleotide triphosphate hydrolases"/>
    <property type="match status" value="2"/>
</dbReference>
<evidence type="ECO:0000256" key="3">
    <source>
        <dbReference type="ARBA" id="ARBA00022763"/>
    </source>
</evidence>
<keyword evidence="6 10" id="KW-0269">Exonuclease</keyword>
<comment type="function">
    <text evidence="10">A helicase/nuclease that prepares dsDNA breaks (DSB) for recombinational DNA repair. Binds to DSBs and unwinds DNA via a highly rapid and processive ATP-dependent bidirectional helicase activity. Unwinds dsDNA until it encounters a Chi (crossover hotspot instigator) sequence from the 3' direction. Cuts ssDNA a few nucleotides 3' to the Chi site. The properties and activities of the enzyme are changed at Chi. The Chi-altered holoenzyme produces a long 3'-ssDNA overhang and facilitates RecA-binding to the ssDNA for homologous DNA recombination and repair. Holoenzyme degrades any linearized DNA that is unable to undergo homologous recombination. In the holoenzyme this subunit recognizes the wild-type Chi sequence, and when added to isolated RecB increases its ATP-dependent helicase processivity.</text>
</comment>
<dbReference type="RefSeq" id="WP_284207578.1">
    <property type="nucleotide sequence ID" value="NZ_BSSU01000008.1"/>
</dbReference>
<evidence type="ECO:0000256" key="9">
    <source>
        <dbReference type="ARBA" id="ARBA00023204"/>
    </source>
</evidence>
<name>A0ABQ6H226_9GAMM</name>
<evidence type="ECO:0000256" key="1">
    <source>
        <dbReference type="ARBA" id="ARBA00022722"/>
    </source>
</evidence>
<comment type="subunit">
    <text evidence="10">Heterotrimer of RecB, RecC and RecD. All subunits contribute to DNA-binding.</text>
</comment>
<keyword evidence="1 10" id="KW-0540">Nuclease</keyword>
<dbReference type="NCBIfam" id="TIGR01450">
    <property type="entry name" value="recC"/>
    <property type="match status" value="1"/>
</dbReference>